<comment type="caution">
    <text evidence="1">The sequence shown here is derived from an EMBL/GenBank/DDBJ whole genome shotgun (WGS) entry which is preliminary data.</text>
</comment>
<reference evidence="1 2" key="1">
    <citation type="submission" date="2019-07" db="EMBL/GenBank/DDBJ databases">
        <title>Tepidimonas taiwanensis I1-1 draft genome.</title>
        <authorList>
            <person name="Da Costa M.S."/>
            <person name="Froufe H.J.C."/>
            <person name="Egas C."/>
            <person name="Albuquerque L."/>
        </authorList>
    </citation>
    <scope>NUCLEOTIDE SEQUENCE [LARGE SCALE GENOMIC DNA]</scope>
    <source>
        <strain evidence="1 2">I1-1</strain>
    </source>
</reference>
<organism evidence="1 2">
    <name type="scientific">Tepidimonas taiwanensis</name>
    <dbReference type="NCBI Taxonomy" id="307486"/>
    <lineage>
        <taxon>Bacteria</taxon>
        <taxon>Pseudomonadati</taxon>
        <taxon>Pseudomonadota</taxon>
        <taxon>Betaproteobacteria</taxon>
        <taxon>Burkholderiales</taxon>
        <taxon>Tepidimonas</taxon>
    </lineage>
</organism>
<dbReference type="EMBL" id="VJOM01000006">
    <property type="protein sequence ID" value="TSE32980.1"/>
    <property type="molecule type" value="Genomic_DNA"/>
</dbReference>
<keyword evidence="2" id="KW-1185">Reference proteome</keyword>
<dbReference type="OrthoDB" id="9998021at2"/>
<dbReference type="AlphaFoldDB" id="A0A554XAW6"/>
<gene>
    <name evidence="1" type="ORF">Ttaiw_00841</name>
</gene>
<evidence type="ECO:0000313" key="1">
    <source>
        <dbReference type="EMBL" id="TSE32980.1"/>
    </source>
</evidence>
<dbReference type="RefSeq" id="WP_143897586.1">
    <property type="nucleotide sequence ID" value="NZ_CP083911.1"/>
</dbReference>
<accession>A0A554XAW6</accession>
<proteinExistence type="predicted"/>
<protein>
    <submittedName>
        <fullName evidence="1">Uncharacterized protein</fullName>
    </submittedName>
</protein>
<sequence>MTAVLKPISTTDPLTDAVQALIDAKRDEDFARKRRIEAEERIAALANFNKEEGSQTIEAGGVKVTLTARLNYACEDPQALAAACAAAGAPASMIPVKTVVELDATGAKWLRAHEPEYWARVLAPHITVKPAKTSVAVKV</sequence>
<name>A0A554XAW6_9BURK</name>
<dbReference type="Proteomes" id="UP000317763">
    <property type="component" value="Unassembled WGS sequence"/>
</dbReference>
<evidence type="ECO:0000313" key="2">
    <source>
        <dbReference type="Proteomes" id="UP000317763"/>
    </source>
</evidence>